<dbReference type="EMBL" id="AAFI02000116">
    <property type="protein sequence ID" value="EAL63170.1"/>
    <property type="molecule type" value="Genomic_DNA"/>
</dbReference>
<evidence type="ECO:0000313" key="2">
    <source>
        <dbReference type="Proteomes" id="UP000002195"/>
    </source>
</evidence>
<dbReference type="dictyBase" id="DDB_G0288555"/>
<comment type="caution">
    <text evidence="1">The sequence shown here is derived from an EMBL/GenBank/DDBJ whole genome shotgun (WGS) entry which is preliminary data.</text>
</comment>
<accession>Q54IS4</accession>
<keyword evidence="2" id="KW-1185">Reference proteome</keyword>
<proteinExistence type="predicted"/>
<evidence type="ECO:0000313" key="1">
    <source>
        <dbReference type="EMBL" id="EAL63170.1"/>
    </source>
</evidence>
<dbReference type="Proteomes" id="UP000002195">
    <property type="component" value="Unassembled WGS sequence"/>
</dbReference>
<feature type="non-terminal residue" evidence="1">
    <location>
        <position position="1"/>
    </location>
</feature>
<dbReference type="GeneID" id="8626686"/>
<dbReference type="HOGENOM" id="CLU_381581_0_0_1"/>
<dbReference type="InParanoid" id="Q54IS4"/>
<reference evidence="1 2" key="1">
    <citation type="journal article" date="2005" name="Nature">
        <title>The genome of the social amoeba Dictyostelium discoideum.</title>
        <authorList>
            <consortium name="The Dictyostelium discoideum Sequencing Consortium"/>
            <person name="Eichinger L."/>
            <person name="Pachebat J.A."/>
            <person name="Glockner G."/>
            <person name="Rajandream M.A."/>
            <person name="Sucgang R."/>
            <person name="Berriman M."/>
            <person name="Song J."/>
            <person name="Olsen R."/>
            <person name="Szafranski K."/>
            <person name="Xu Q."/>
            <person name="Tunggal B."/>
            <person name="Kummerfeld S."/>
            <person name="Madera M."/>
            <person name="Konfortov B.A."/>
            <person name="Rivero F."/>
            <person name="Bankier A.T."/>
            <person name="Lehmann R."/>
            <person name="Hamlin N."/>
            <person name="Davies R."/>
            <person name="Gaudet P."/>
            <person name="Fey P."/>
            <person name="Pilcher K."/>
            <person name="Chen G."/>
            <person name="Saunders D."/>
            <person name="Sodergren E."/>
            <person name="Davis P."/>
            <person name="Kerhornou A."/>
            <person name="Nie X."/>
            <person name="Hall N."/>
            <person name="Anjard C."/>
            <person name="Hemphill L."/>
            <person name="Bason N."/>
            <person name="Farbrother P."/>
            <person name="Desany B."/>
            <person name="Just E."/>
            <person name="Morio T."/>
            <person name="Rost R."/>
            <person name="Churcher C."/>
            <person name="Cooper J."/>
            <person name="Haydock S."/>
            <person name="van Driessche N."/>
            <person name="Cronin A."/>
            <person name="Goodhead I."/>
            <person name="Muzny D."/>
            <person name="Mourier T."/>
            <person name="Pain A."/>
            <person name="Lu M."/>
            <person name="Harper D."/>
            <person name="Lindsay R."/>
            <person name="Hauser H."/>
            <person name="James K."/>
            <person name="Quiles M."/>
            <person name="Madan Babu M."/>
            <person name="Saito T."/>
            <person name="Buchrieser C."/>
            <person name="Wardroper A."/>
            <person name="Felder M."/>
            <person name="Thangavelu M."/>
            <person name="Johnson D."/>
            <person name="Knights A."/>
            <person name="Loulseged H."/>
            <person name="Mungall K."/>
            <person name="Oliver K."/>
            <person name="Price C."/>
            <person name="Quail M.A."/>
            <person name="Urushihara H."/>
            <person name="Hernandez J."/>
            <person name="Rabbinowitsch E."/>
            <person name="Steffen D."/>
            <person name="Sanders M."/>
            <person name="Ma J."/>
            <person name="Kohara Y."/>
            <person name="Sharp S."/>
            <person name="Simmonds M."/>
            <person name="Spiegler S."/>
            <person name="Tivey A."/>
            <person name="Sugano S."/>
            <person name="White B."/>
            <person name="Walker D."/>
            <person name="Woodward J."/>
            <person name="Winckler T."/>
            <person name="Tanaka Y."/>
            <person name="Shaulsky G."/>
            <person name="Schleicher M."/>
            <person name="Weinstock G."/>
            <person name="Rosenthal A."/>
            <person name="Cox E.C."/>
            <person name="Chisholm R.L."/>
            <person name="Gibbs R."/>
            <person name="Loomis W.F."/>
            <person name="Platzer M."/>
            <person name="Kay R.R."/>
            <person name="Williams J."/>
            <person name="Dear P.H."/>
            <person name="Noegel A.A."/>
            <person name="Barrell B."/>
            <person name="Kuspa A."/>
        </authorList>
    </citation>
    <scope>NUCLEOTIDE SEQUENCE [LARGE SCALE GENOMIC DNA]</scope>
    <source>
        <strain evidence="1 2">AX4</strain>
    </source>
</reference>
<organism evidence="1 2">
    <name type="scientific">Dictyostelium discoideum</name>
    <name type="common">Social amoeba</name>
    <dbReference type="NCBI Taxonomy" id="44689"/>
    <lineage>
        <taxon>Eukaryota</taxon>
        <taxon>Amoebozoa</taxon>
        <taxon>Evosea</taxon>
        <taxon>Eumycetozoa</taxon>
        <taxon>Dictyostelia</taxon>
        <taxon>Dictyosteliales</taxon>
        <taxon>Dictyosteliaceae</taxon>
        <taxon>Dictyostelium</taxon>
    </lineage>
</organism>
<protein>
    <submittedName>
        <fullName evidence="1">Uncharacterized protein</fullName>
    </submittedName>
</protein>
<dbReference type="GO" id="GO:0004402">
    <property type="term" value="F:histone acetyltransferase activity"/>
    <property type="evidence" value="ECO:0000318"/>
    <property type="project" value="GO_Central"/>
</dbReference>
<sequence>ILKEIINLFLQYDNIYAFSSLVESFNLFKVKEKYLIKSIKLKAFKISNYLFNHFFSNSNNIKNKINQLEIWKQTIDCNINSNSNINNIEIGSGDNNNNNINSTSSSSGLDNNKIFKFLVNQLKFEIPINLVSTPNLLLPSSTSPSAQPIFYYKLDYFIYNETLETLIDSCITIASLGLNLKNKNNLNQIWELRKLKILKKINSDSKSKQENESKYKINYEEVQDIKFYKFLESYQDETFETLSLLEINEIKNKFTQDQLSTILFKFKLGCNNSSSNNNNNNNFIFEKNVERIIKMLLPFFGDEDYIQNYSFYLLMYKCVTLEQNGYNKVKEDRFYSRILDEMIHKEVETILFRFCSGRLNRQIQYLKDYGSISGGGIGGGGRSFTIKHYFKTLLNLNSDIQLVQWFLKNYEMKLQPIEEDYLFYSINPNQQTDDNNNNNNNYNKYCCGEKENELQLFNFLIENLKSNINNSLLNDNILRILFTKRVDLLNHLKINYPIEYKLRLDKFELKIPQNSMETKTKNGYSSITLEAVNFLVENIDDFKEKFQKQLLPHVFKKRDESVETRISYVQSIIRNPKKLFVIFKHGIQRSLLLFNYYETGKLFYNSPNISVIPNTSIGGISVNDHELIVDDIVCKCDTKGIDLIINSNQSQFIERLLYLSTLYSQLKVFQYIKSTYSLLSSLAQPLIEILVTLALDCNHRFLITYFKDTLNFDSKNYKSKCKSLIM</sequence>
<dbReference type="KEGG" id="ddi:DDB_G0288555"/>
<dbReference type="VEuPathDB" id="AmoebaDB:DDB_G0288555"/>
<gene>
    <name evidence="1" type="ORF">DDB_G0288555</name>
</gene>
<name>Q54IS4_DICDI</name>
<dbReference type="RefSeq" id="XP_636673.1">
    <property type="nucleotide sequence ID" value="XM_631581.1"/>
</dbReference>
<dbReference type="PhylomeDB" id="Q54IS4"/>
<dbReference type="PANTHER" id="PTHR31550">
    <property type="entry name" value="ANKYRIN REPEAT PROTEIN-RELATED-RELATED"/>
    <property type="match status" value="1"/>
</dbReference>
<dbReference type="AlphaFoldDB" id="Q54IS4"/>
<dbReference type="PaxDb" id="44689-DDB0219357"/>